<dbReference type="PANTHER" id="PTHR43161">
    <property type="entry name" value="SORBITOL DEHYDROGENASE"/>
    <property type="match status" value="1"/>
</dbReference>
<dbReference type="Proteomes" id="UP001595604">
    <property type="component" value="Unassembled WGS sequence"/>
</dbReference>
<dbReference type="InterPro" id="IPR002328">
    <property type="entry name" value="ADH_Zn_CS"/>
</dbReference>
<keyword evidence="3 6" id="KW-0479">Metal-binding</keyword>
<dbReference type="InterPro" id="IPR013149">
    <property type="entry name" value="ADH-like_C"/>
</dbReference>
<evidence type="ECO:0000256" key="6">
    <source>
        <dbReference type="RuleBase" id="RU361277"/>
    </source>
</evidence>
<dbReference type="Gene3D" id="3.90.180.10">
    <property type="entry name" value="Medium-chain alcohol dehydrogenases, catalytic domain"/>
    <property type="match status" value="1"/>
</dbReference>
<dbReference type="PANTHER" id="PTHR43161:SF23">
    <property type="entry name" value="(R,R)-BUTANEDIOL DEHYDROGENASE-RELATED"/>
    <property type="match status" value="1"/>
</dbReference>
<evidence type="ECO:0000259" key="8">
    <source>
        <dbReference type="Pfam" id="PF08240"/>
    </source>
</evidence>
<proteinExistence type="inferred from homology"/>
<comment type="cofactor">
    <cofactor evidence="1 6">
        <name>Zn(2+)</name>
        <dbReference type="ChEBI" id="CHEBI:29105"/>
    </cofactor>
</comment>
<evidence type="ECO:0000256" key="3">
    <source>
        <dbReference type="ARBA" id="ARBA00022723"/>
    </source>
</evidence>
<dbReference type="EMBL" id="JBHRTQ010000008">
    <property type="protein sequence ID" value="MFC3174605.1"/>
    <property type="molecule type" value="Genomic_DNA"/>
</dbReference>
<gene>
    <name evidence="9" type="ORF">ACFOD9_10110</name>
</gene>
<comment type="similarity">
    <text evidence="2 6">Belongs to the zinc-containing alcohol dehydrogenase family.</text>
</comment>
<dbReference type="InterPro" id="IPR011032">
    <property type="entry name" value="GroES-like_sf"/>
</dbReference>
<keyword evidence="10" id="KW-1185">Reference proteome</keyword>
<dbReference type="PROSITE" id="PS00059">
    <property type="entry name" value="ADH_ZINC"/>
    <property type="match status" value="1"/>
</dbReference>
<feature type="domain" description="Alcohol dehydrogenase-like N-terminal" evidence="8">
    <location>
        <begin position="24"/>
        <end position="113"/>
    </location>
</feature>
<evidence type="ECO:0000259" key="7">
    <source>
        <dbReference type="Pfam" id="PF00107"/>
    </source>
</evidence>
<protein>
    <submittedName>
        <fullName evidence="9">Zinc-binding dehydrogenase</fullName>
    </submittedName>
</protein>
<evidence type="ECO:0000256" key="1">
    <source>
        <dbReference type="ARBA" id="ARBA00001947"/>
    </source>
</evidence>
<dbReference type="Gene3D" id="3.40.50.720">
    <property type="entry name" value="NAD(P)-binding Rossmann-like Domain"/>
    <property type="match status" value="1"/>
</dbReference>
<comment type="caution">
    <text evidence="9">The sequence shown here is derived from an EMBL/GenBank/DDBJ whole genome shotgun (WGS) entry which is preliminary data.</text>
</comment>
<dbReference type="SUPFAM" id="SSF50129">
    <property type="entry name" value="GroES-like"/>
    <property type="match status" value="1"/>
</dbReference>
<dbReference type="SUPFAM" id="SSF51735">
    <property type="entry name" value="NAD(P)-binding Rossmann-fold domains"/>
    <property type="match status" value="1"/>
</dbReference>
<keyword evidence="4 6" id="KW-0862">Zinc</keyword>
<dbReference type="Pfam" id="PF00107">
    <property type="entry name" value="ADH_zinc_N"/>
    <property type="match status" value="1"/>
</dbReference>
<sequence length="337" mass="35077">MRVLNIHGVDDVRLDPRAPPVAGAADVVVAIKACGICGSDLSYIRKGGINRPEGGVTPIGHEAAGEVVAVGSAVKDIAVGQRVIINPMMTPSNIGSGGPEGAFCDQVLVAEARVGAAILPIPDDLPYEVAALAEPLAVALHGVNRTGAKPGDKVAVFGCGPIGLAMVLWLVDRGITDVIAIDLADERLARARAMGARATINAASENVRERLAQLHGTARALFLEQVGTDVFMDAAGGPGLVNQIISMGKSNARLVVTAAYSRPVEISLGMMLINEMSMTTALGYPTEIPEVVAALPRLRDKVQSLISHRYRFEDVLEGLKVAGTPQSAKVMVAFDAA</sequence>
<feature type="domain" description="Alcohol dehydrogenase-like C-terminal" evidence="7">
    <location>
        <begin position="161"/>
        <end position="294"/>
    </location>
</feature>
<evidence type="ECO:0000313" key="10">
    <source>
        <dbReference type="Proteomes" id="UP001595604"/>
    </source>
</evidence>
<organism evidence="9 10">
    <name type="scientific">Novosphingobium bradum</name>
    <dbReference type="NCBI Taxonomy" id="1737444"/>
    <lineage>
        <taxon>Bacteria</taxon>
        <taxon>Pseudomonadati</taxon>
        <taxon>Pseudomonadota</taxon>
        <taxon>Alphaproteobacteria</taxon>
        <taxon>Sphingomonadales</taxon>
        <taxon>Sphingomonadaceae</taxon>
        <taxon>Novosphingobium</taxon>
    </lineage>
</organism>
<evidence type="ECO:0000313" key="9">
    <source>
        <dbReference type="EMBL" id="MFC3174605.1"/>
    </source>
</evidence>
<evidence type="ECO:0000256" key="4">
    <source>
        <dbReference type="ARBA" id="ARBA00022833"/>
    </source>
</evidence>
<dbReference type="Pfam" id="PF08240">
    <property type="entry name" value="ADH_N"/>
    <property type="match status" value="1"/>
</dbReference>
<dbReference type="RefSeq" id="WP_379509990.1">
    <property type="nucleotide sequence ID" value="NZ_JBHRTQ010000008.1"/>
</dbReference>
<name>A0ABV7IPM8_9SPHN</name>
<reference evidence="10" key="1">
    <citation type="journal article" date="2019" name="Int. J. Syst. Evol. Microbiol.">
        <title>The Global Catalogue of Microorganisms (GCM) 10K type strain sequencing project: providing services to taxonomists for standard genome sequencing and annotation.</title>
        <authorList>
            <consortium name="The Broad Institute Genomics Platform"/>
            <consortium name="The Broad Institute Genome Sequencing Center for Infectious Disease"/>
            <person name="Wu L."/>
            <person name="Ma J."/>
        </authorList>
    </citation>
    <scope>NUCLEOTIDE SEQUENCE [LARGE SCALE GENOMIC DNA]</scope>
    <source>
        <strain evidence="10">KCTC 42984</strain>
    </source>
</reference>
<dbReference type="InterPro" id="IPR013154">
    <property type="entry name" value="ADH-like_N"/>
</dbReference>
<evidence type="ECO:0000256" key="2">
    <source>
        <dbReference type="ARBA" id="ARBA00008072"/>
    </source>
</evidence>
<dbReference type="InterPro" id="IPR036291">
    <property type="entry name" value="NAD(P)-bd_dom_sf"/>
</dbReference>
<accession>A0ABV7IPM8</accession>
<evidence type="ECO:0000256" key="5">
    <source>
        <dbReference type="ARBA" id="ARBA00023002"/>
    </source>
</evidence>
<keyword evidence="5" id="KW-0560">Oxidoreductase</keyword>